<comment type="caution">
    <text evidence="1">The sequence shown here is derived from an EMBL/GenBank/DDBJ whole genome shotgun (WGS) entry which is preliminary data.</text>
</comment>
<accession>A0AAD5UY73</accession>
<evidence type="ECO:0000313" key="1">
    <source>
        <dbReference type="EMBL" id="KAJ3479747.1"/>
    </source>
</evidence>
<proteinExistence type="predicted"/>
<organism evidence="1 2">
    <name type="scientific">Meripilus lineatus</name>
    <dbReference type="NCBI Taxonomy" id="2056292"/>
    <lineage>
        <taxon>Eukaryota</taxon>
        <taxon>Fungi</taxon>
        <taxon>Dikarya</taxon>
        <taxon>Basidiomycota</taxon>
        <taxon>Agaricomycotina</taxon>
        <taxon>Agaricomycetes</taxon>
        <taxon>Polyporales</taxon>
        <taxon>Meripilaceae</taxon>
        <taxon>Meripilus</taxon>
    </lineage>
</organism>
<reference evidence="1" key="1">
    <citation type="submission" date="2022-07" db="EMBL/GenBank/DDBJ databases">
        <title>Genome Sequence of Physisporinus lineatus.</title>
        <authorList>
            <person name="Buettner E."/>
        </authorList>
    </citation>
    <scope>NUCLEOTIDE SEQUENCE</scope>
    <source>
        <strain evidence="1">VT162</strain>
    </source>
</reference>
<dbReference type="Proteomes" id="UP001212997">
    <property type="component" value="Unassembled WGS sequence"/>
</dbReference>
<dbReference type="InterPro" id="IPR032675">
    <property type="entry name" value="LRR_dom_sf"/>
</dbReference>
<gene>
    <name evidence="1" type="ORF">NLI96_g8843</name>
</gene>
<evidence type="ECO:0000313" key="2">
    <source>
        <dbReference type="Proteomes" id="UP001212997"/>
    </source>
</evidence>
<keyword evidence="2" id="KW-1185">Reference proteome</keyword>
<protein>
    <submittedName>
        <fullName evidence="1">Uncharacterized protein</fullName>
    </submittedName>
</protein>
<dbReference type="AlphaFoldDB" id="A0AAD5UY73"/>
<dbReference type="EMBL" id="JANAWD010000419">
    <property type="protein sequence ID" value="KAJ3479747.1"/>
    <property type="molecule type" value="Genomic_DNA"/>
</dbReference>
<dbReference type="Gene3D" id="3.80.10.10">
    <property type="entry name" value="Ribonuclease Inhibitor"/>
    <property type="match status" value="1"/>
</dbReference>
<name>A0AAD5UY73_9APHY</name>
<sequence length="417" mass="46538">MAEIGHRCVSRGWEKDPSKAFLPNLTSMSWRLELFNDVDSTVVYLPMIPGPRLRKFWISPLDAIPTHESPKLVSDALTACIDSHPLLQEFRIFGFHQSGWESVLTCISTLITRLPSLKHFFHIRSASEEATIHLSQLSTLTNLAFVLPSAQNCSFLKGRGELFPSLTLFNITSPNLQVSKEFVDLVSSSALINVGFRHDDVDATSAEIASLLRSLSSRTTIQAISIEDFACFEASSQPDPLRTLSSSDITPLLKLSDLTQLILEMKLGIDLDDAIVTEMAKAWPRLIRLAITPSKPLHGAPKVTLLGLLSLATHCPHLSSLQLAWHPHGGSREDVAKKIASAPPPDRYRRWSAFLVYFWEPVGNVQSTAQHLLDIFPTCFLYFNTQPVGRPTLESCQDWECLRGLVRFFGQKRSAHQ</sequence>